<sequence>MVTSSDGERGGNDRGGRRRRRRRRRGEHIDQGRSANFRSHAGDGGTNFFAVGDEYEISSRGGRLPAAAVWQLCPNISDQMSINGSSMILITMELVDQGYTNNTNKNPSI</sequence>
<feature type="region of interest" description="Disordered" evidence="1">
    <location>
        <begin position="1"/>
        <end position="43"/>
    </location>
</feature>
<dbReference type="EnsemblPlants" id="LPERR02G02990.1">
    <property type="protein sequence ID" value="LPERR02G02990.1"/>
    <property type="gene ID" value="LPERR02G02990"/>
</dbReference>
<dbReference type="HOGENOM" id="CLU_2187698_0_0_1"/>
<reference evidence="2 3" key="1">
    <citation type="submission" date="2012-08" db="EMBL/GenBank/DDBJ databases">
        <title>Oryza genome evolution.</title>
        <authorList>
            <person name="Wing R.A."/>
        </authorList>
    </citation>
    <scope>NUCLEOTIDE SEQUENCE</scope>
</reference>
<evidence type="ECO:0000313" key="2">
    <source>
        <dbReference type="EnsemblPlants" id="LPERR02G02990.1"/>
    </source>
</evidence>
<organism evidence="2 3">
    <name type="scientific">Leersia perrieri</name>
    <dbReference type="NCBI Taxonomy" id="77586"/>
    <lineage>
        <taxon>Eukaryota</taxon>
        <taxon>Viridiplantae</taxon>
        <taxon>Streptophyta</taxon>
        <taxon>Embryophyta</taxon>
        <taxon>Tracheophyta</taxon>
        <taxon>Spermatophyta</taxon>
        <taxon>Magnoliopsida</taxon>
        <taxon>Liliopsida</taxon>
        <taxon>Poales</taxon>
        <taxon>Poaceae</taxon>
        <taxon>BOP clade</taxon>
        <taxon>Oryzoideae</taxon>
        <taxon>Oryzeae</taxon>
        <taxon>Oryzinae</taxon>
        <taxon>Leersia</taxon>
    </lineage>
</organism>
<dbReference type="AlphaFoldDB" id="A0A0D9VC30"/>
<evidence type="ECO:0000313" key="3">
    <source>
        <dbReference type="Proteomes" id="UP000032180"/>
    </source>
</evidence>
<dbReference type="Gramene" id="LPERR02G02990.1">
    <property type="protein sequence ID" value="LPERR02G02990.1"/>
    <property type="gene ID" value="LPERR02G02990"/>
</dbReference>
<feature type="compositionally biased region" description="Basic and acidic residues" evidence="1">
    <location>
        <begin position="1"/>
        <end position="15"/>
    </location>
</feature>
<protein>
    <submittedName>
        <fullName evidence="2">Uncharacterized protein</fullName>
    </submittedName>
</protein>
<accession>A0A0D9VC30</accession>
<evidence type="ECO:0000256" key="1">
    <source>
        <dbReference type="SAM" id="MobiDB-lite"/>
    </source>
</evidence>
<reference evidence="2" key="3">
    <citation type="submission" date="2015-04" db="UniProtKB">
        <authorList>
            <consortium name="EnsemblPlants"/>
        </authorList>
    </citation>
    <scope>IDENTIFICATION</scope>
</reference>
<feature type="compositionally biased region" description="Basic residues" evidence="1">
    <location>
        <begin position="16"/>
        <end position="26"/>
    </location>
</feature>
<proteinExistence type="predicted"/>
<name>A0A0D9VC30_9ORYZ</name>
<dbReference type="Proteomes" id="UP000032180">
    <property type="component" value="Chromosome 2"/>
</dbReference>
<reference evidence="3" key="2">
    <citation type="submission" date="2013-12" db="EMBL/GenBank/DDBJ databases">
        <authorList>
            <person name="Yu Y."/>
            <person name="Lee S."/>
            <person name="de Baynast K."/>
            <person name="Wissotski M."/>
            <person name="Liu L."/>
            <person name="Talag J."/>
            <person name="Goicoechea J."/>
            <person name="Angelova A."/>
            <person name="Jetty R."/>
            <person name="Kudrna D."/>
            <person name="Golser W."/>
            <person name="Rivera L."/>
            <person name="Zhang J."/>
            <person name="Wing R."/>
        </authorList>
    </citation>
    <scope>NUCLEOTIDE SEQUENCE</scope>
</reference>
<keyword evidence="3" id="KW-1185">Reference proteome</keyword>